<dbReference type="EMBL" id="CAJOAZ010016397">
    <property type="protein sequence ID" value="CAF4304247.1"/>
    <property type="molecule type" value="Genomic_DNA"/>
</dbReference>
<proteinExistence type="predicted"/>
<feature type="non-terminal residue" evidence="1">
    <location>
        <position position="1"/>
    </location>
</feature>
<accession>A0A820HZW1</accession>
<dbReference type="AlphaFoldDB" id="A0A820HZW1"/>
<dbReference type="Proteomes" id="UP000663844">
    <property type="component" value="Unassembled WGS sequence"/>
</dbReference>
<reference evidence="1" key="1">
    <citation type="submission" date="2021-02" db="EMBL/GenBank/DDBJ databases">
        <authorList>
            <person name="Nowell W R."/>
        </authorList>
    </citation>
    <scope>NUCLEOTIDE SEQUENCE</scope>
</reference>
<comment type="caution">
    <text evidence="1">The sequence shown here is derived from an EMBL/GenBank/DDBJ whole genome shotgun (WGS) entry which is preliminary data.</text>
</comment>
<evidence type="ECO:0000313" key="1">
    <source>
        <dbReference type="EMBL" id="CAF4304247.1"/>
    </source>
</evidence>
<evidence type="ECO:0000313" key="2">
    <source>
        <dbReference type="Proteomes" id="UP000663844"/>
    </source>
</evidence>
<gene>
    <name evidence="1" type="ORF">OXD698_LOCUS46269</name>
</gene>
<protein>
    <submittedName>
        <fullName evidence="1">Uncharacterized protein</fullName>
    </submittedName>
</protein>
<organism evidence="1 2">
    <name type="scientific">Adineta steineri</name>
    <dbReference type="NCBI Taxonomy" id="433720"/>
    <lineage>
        <taxon>Eukaryota</taxon>
        <taxon>Metazoa</taxon>
        <taxon>Spiralia</taxon>
        <taxon>Gnathifera</taxon>
        <taxon>Rotifera</taxon>
        <taxon>Eurotatoria</taxon>
        <taxon>Bdelloidea</taxon>
        <taxon>Adinetida</taxon>
        <taxon>Adinetidae</taxon>
        <taxon>Adineta</taxon>
    </lineage>
</organism>
<sequence length="49" mass="5627">VIDSLDWIMNAMARVKMARTEPPRIKQEASVTLDTRIPVEEESNNEQDV</sequence>
<name>A0A820HZW1_9BILA</name>